<feature type="non-terminal residue" evidence="2">
    <location>
        <position position="52"/>
    </location>
</feature>
<keyword evidence="3" id="KW-1185">Reference proteome</keyword>
<evidence type="ECO:0000313" key="3">
    <source>
        <dbReference type="Proteomes" id="UP000823775"/>
    </source>
</evidence>
<feature type="non-terminal residue" evidence="2">
    <location>
        <position position="1"/>
    </location>
</feature>
<reference evidence="2 3" key="1">
    <citation type="journal article" date="2021" name="BMC Genomics">
        <title>Datura genome reveals duplications of psychoactive alkaloid biosynthetic genes and high mutation rate following tissue culture.</title>
        <authorList>
            <person name="Rajewski A."/>
            <person name="Carter-House D."/>
            <person name="Stajich J."/>
            <person name="Litt A."/>
        </authorList>
    </citation>
    <scope>NUCLEOTIDE SEQUENCE [LARGE SCALE GENOMIC DNA]</scope>
    <source>
        <strain evidence="2">AR-01</strain>
    </source>
</reference>
<name>A0ABS8RTY4_DATST</name>
<dbReference type="Proteomes" id="UP000823775">
    <property type="component" value="Unassembled WGS sequence"/>
</dbReference>
<sequence>DESGDLANKESLDDDELEELLQIRRDALDGVDINDPIKTNDNGESSHVSSRS</sequence>
<organism evidence="2 3">
    <name type="scientific">Datura stramonium</name>
    <name type="common">Jimsonweed</name>
    <name type="synonym">Common thornapple</name>
    <dbReference type="NCBI Taxonomy" id="4076"/>
    <lineage>
        <taxon>Eukaryota</taxon>
        <taxon>Viridiplantae</taxon>
        <taxon>Streptophyta</taxon>
        <taxon>Embryophyta</taxon>
        <taxon>Tracheophyta</taxon>
        <taxon>Spermatophyta</taxon>
        <taxon>Magnoliopsida</taxon>
        <taxon>eudicotyledons</taxon>
        <taxon>Gunneridae</taxon>
        <taxon>Pentapetalae</taxon>
        <taxon>asterids</taxon>
        <taxon>lamiids</taxon>
        <taxon>Solanales</taxon>
        <taxon>Solanaceae</taxon>
        <taxon>Solanoideae</taxon>
        <taxon>Datureae</taxon>
        <taxon>Datura</taxon>
    </lineage>
</organism>
<comment type="caution">
    <text evidence="2">The sequence shown here is derived from an EMBL/GenBank/DDBJ whole genome shotgun (WGS) entry which is preliminary data.</text>
</comment>
<dbReference type="EMBL" id="JACEIK010000096">
    <property type="protein sequence ID" value="MCD7449480.1"/>
    <property type="molecule type" value="Genomic_DNA"/>
</dbReference>
<protein>
    <submittedName>
        <fullName evidence="2">Uncharacterized protein</fullName>
    </submittedName>
</protein>
<evidence type="ECO:0000256" key="1">
    <source>
        <dbReference type="SAM" id="MobiDB-lite"/>
    </source>
</evidence>
<gene>
    <name evidence="2" type="ORF">HAX54_052636</name>
</gene>
<evidence type="ECO:0000313" key="2">
    <source>
        <dbReference type="EMBL" id="MCD7449480.1"/>
    </source>
</evidence>
<feature type="region of interest" description="Disordered" evidence="1">
    <location>
        <begin position="32"/>
        <end position="52"/>
    </location>
</feature>
<accession>A0ABS8RTY4</accession>
<feature type="compositionally biased region" description="Polar residues" evidence="1">
    <location>
        <begin position="37"/>
        <end position="52"/>
    </location>
</feature>
<proteinExistence type="predicted"/>